<gene>
    <name evidence="1" type="ORF">BV25DRAFT_1800473</name>
</gene>
<name>A0ACB8T801_9AGAM</name>
<reference evidence="1" key="1">
    <citation type="submission" date="2021-03" db="EMBL/GenBank/DDBJ databases">
        <authorList>
            <consortium name="DOE Joint Genome Institute"/>
            <person name="Ahrendt S."/>
            <person name="Looney B.P."/>
            <person name="Miyauchi S."/>
            <person name="Morin E."/>
            <person name="Drula E."/>
            <person name="Courty P.E."/>
            <person name="Chicoki N."/>
            <person name="Fauchery L."/>
            <person name="Kohler A."/>
            <person name="Kuo A."/>
            <person name="Labutti K."/>
            <person name="Pangilinan J."/>
            <person name="Lipzen A."/>
            <person name="Riley R."/>
            <person name="Andreopoulos W."/>
            <person name="He G."/>
            <person name="Johnson J."/>
            <person name="Barry K.W."/>
            <person name="Grigoriev I.V."/>
            <person name="Nagy L."/>
            <person name="Hibbett D."/>
            <person name="Henrissat B."/>
            <person name="Matheny P.B."/>
            <person name="Labbe J."/>
            <person name="Martin F."/>
        </authorList>
    </citation>
    <scope>NUCLEOTIDE SEQUENCE</scope>
    <source>
        <strain evidence="1">HHB10654</strain>
    </source>
</reference>
<dbReference type="EMBL" id="MU277198">
    <property type="protein sequence ID" value="KAI0064668.1"/>
    <property type="molecule type" value="Genomic_DNA"/>
</dbReference>
<evidence type="ECO:0000313" key="1">
    <source>
        <dbReference type="EMBL" id="KAI0064668.1"/>
    </source>
</evidence>
<proteinExistence type="predicted"/>
<comment type="caution">
    <text evidence="1">The sequence shown here is derived from an EMBL/GenBank/DDBJ whole genome shotgun (WGS) entry which is preliminary data.</text>
</comment>
<evidence type="ECO:0000313" key="2">
    <source>
        <dbReference type="Proteomes" id="UP000814140"/>
    </source>
</evidence>
<organism evidence="1 2">
    <name type="scientific">Artomyces pyxidatus</name>
    <dbReference type="NCBI Taxonomy" id="48021"/>
    <lineage>
        <taxon>Eukaryota</taxon>
        <taxon>Fungi</taxon>
        <taxon>Dikarya</taxon>
        <taxon>Basidiomycota</taxon>
        <taxon>Agaricomycotina</taxon>
        <taxon>Agaricomycetes</taxon>
        <taxon>Russulales</taxon>
        <taxon>Auriscalpiaceae</taxon>
        <taxon>Artomyces</taxon>
    </lineage>
</organism>
<accession>A0ACB8T801</accession>
<feature type="non-terminal residue" evidence="1">
    <location>
        <position position="200"/>
    </location>
</feature>
<sequence length="200" mass="22193">MNSHTLDISDNGPLSTHTSPDNEDQDHPPISPDPPRNLEGHITPVHGAYIVFTLDPVATLEALEDPVATELAQQIPRRPYVGLMPRQNVDLPSPLRRYNKCTCILLSQGLPQASEADGAEETMCVPIHPAQHPTGRTGVTISPPLPWDNLYHHSLLALDLRLTPKDGDYSTCPLVSQDDLWHLNMSFYRDNVRSDDLKEA</sequence>
<dbReference type="Proteomes" id="UP000814140">
    <property type="component" value="Unassembled WGS sequence"/>
</dbReference>
<keyword evidence="2" id="KW-1185">Reference proteome</keyword>
<reference evidence="1" key="2">
    <citation type="journal article" date="2022" name="New Phytol.">
        <title>Evolutionary transition to the ectomycorrhizal habit in the genomes of a hyperdiverse lineage of mushroom-forming fungi.</title>
        <authorList>
            <person name="Looney B."/>
            <person name="Miyauchi S."/>
            <person name="Morin E."/>
            <person name="Drula E."/>
            <person name="Courty P.E."/>
            <person name="Kohler A."/>
            <person name="Kuo A."/>
            <person name="LaButti K."/>
            <person name="Pangilinan J."/>
            <person name="Lipzen A."/>
            <person name="Riley R."/>
            <person name="Andreopoulos W."/>
            <person name="He G."/>
            <person name="Johnson J."/>
            <person name="Nolan M."/>
            <person name="Tritt A."/>
            <person name="Barry K.W."/>
            <person name="Grigoriev I.V."/>
            <person name="Nagy L.G."/>
            <person name="Hibbett D."/>
            <person name="Henrissat B."/>
            <person name="Matheny P.B."/>
            <person name="Labbe J."/>
            <person name="Martin F.M."/>
        </authorList>
    </citation>
    <scope>NUCLEOTIDE SEQUENCE</scope>
    <source>
        <strain evidence="1">HHB10654</strain>
    </source>
</reference>
<protein>
    <submittedName>
        <fullName evidence="1">Uncharacterized protein</fullName>
    </submittedName>
</protein>